<dbReference type="GO" id="GO:0006538">
    <property type="term" value="P:L-glutamate catabolic process"/>
    <property type="evidence" value="ECO:0007669"/>
    <property type="project" value="TreeGrafter"/>
</dbReference>
<dbReference type="Pfam" id="PF02812">
    <property type="entry name" value="ELFV_dehydrog_N"/>
    <property type="match status" value="1"/>
</dbReference>
<dbReference type="GO" id="GO:0004352">
    <property type="term" value="F:glutamate dehydrogenase (NAD+) activity"/>
    <property type="evidence" value="ECO:0007669"/>
    <property type="project" value="TreeGrafter"/>
</dbReference>
<dbReference type="AlphaFoldDB" id="A0A2M7VEA9"/>
<organism evidence="5 6">
    <name type="scientific">Candidatus Komeilibacteria bacterium CG_4_10_14_0_2_um_filter_37_10</name>
    <dbReference type="NCBI Taxonomy" id="1974470"/>
    <lineage>
        <taxon>Bacteria</taxon>
        <taxon>Candidatus Komeiliibacteriota</taxon>
    </lineage>
</organism>
<dbReference type="PANTHER" id="PTHR11606">
    <property type="entry name" value="GLUTAMATE DEHYDROGENASE"/>
    <property type="match status" value="1"/>
</dbReference>
<reference evidence="6" key="1">
    <citation type="submission" date="2017-09" db="EMBL/GenBank/DDBJ databases">
        <title>Depth-based differentiation of microbial function through sediment-hosted aquifers and enrichment of novel symbionts in the deep terrestrial subsurface.</title>
        <authorList>
            <person name="Probst A.J."/>
            <person name="Ladd B."/>
            <person name="Jarett J.K."/>
            <person name="Geller-Mcgrath D.E."/>
            <person name="Sieber C.M.K."/>
            <person name="Emerson J.B."/>
            <person name="Anantharaman K."/>
            <person name="Thomas B.C."/>
            <person name="Malmstrom R."/>
            <person name="Stieglmeier M."/>
            <person name="Klingl A."/>
            <person name="Woyke T."/>
            <person name="Ryan C.M."/>
            <person name="Banfield J.F."/>
        </authorList>
    </citation>
    <scope>NUCLEOTIDE SEQUENCE [LARGE SCALE GENOMIC DNA]</scope>
</reference>
<comment type="similarity">
    <text evidence="1 3">Belongs to the Glu/Leu/Phe/Val dehydrogenases family.</text>
</comment>
<dbReference type="EMBL" id="PFPO01000061">
    <property type="protein sequence ID" value="PIZ98831.1"/>
    <property type="molecule type" value="Genomic_DNA"/>
</dbReference>
<evidence type="ECO:0000259" key="4">
    <source>
        <dbReference type="SMART" id="SM00839"/>
    </source>
</evidence>
<dbReference type="Pfam" id="PF00208">
    <property type="entry name" value="ELFV_dehydrog"/>
    <property type="match status" value="1"/>
</dbReference>
<dbReference type="Proteomes" id="UP000230405">
    <property type="component" value="Unassembled WGS sequence"/>
</dbReference>
<protein>
    <submittedName>
        <fullName evidence="5">Glutamate dehydrogenase</fullName>
    </submittedName>
</protein>
<evidence type="ECO:0000256" key="1">
    <source>
        <dbReference type="ARBA" id="ARBA00006382"/>
    </source>
</evidence>
<evidence type="ECO:0000256" key="2">
    <source>
        <dbReference type="ARBA" id="ARBA00023002"/>
    </source>
</evidence>
<dbReference type="InterPro" id="IPR033922">
    <property type="entry name" value="NAD_bind_Glu_DH"/>
</dbReference>
<dbReference type="InterPro" id="IPR036291">
    <property type="entry name" value="NAD(P)-bd_dom_sf"/>
</dbReference>
<dbReference type="PRINTS" id="PR00082">
    <property type="entry name" value="GLFDHDRGNASE"/>
</dbReference>
<comment type="caution">
    <text evidence="5">The sequence shown here is derived from an EMBL/GenBank/DDBJ whole genome shotgun (WGS) entry which is preliminary data.</text>
</comment>
<dbReference type="SUPFAM" id="SSF53223">
    <property type="entry name" value="Aminoacid dehydrogenase-like, N-terminal domain"/>
    <property type="match status" value="1"/>
</dbReference>
<dbReference type="InterPro" id="IPR006096">
    <property type="entry name" value="Glu/Leu/Phe/Val/Trp_DH_C"/>
</dbReference>
<proteinExistence type="inferred from homology"/>
<dbReference type="InterPro" id="IPR006097">
    <property type="entry name" value="Glu/Leu/Phe/Val/Trp_DH_dimer"/>
</dbReference>
<dbReference type="InterPro" id="IPR046346">
    <property type="entry name" value="Aminoacid_DH-like_N_sf"/>
</dbReference>
<feature type="non-terminal residue" evidence="5">
    <location>
        <position position="1"/>
    </location>
</feature>
<name>A0A2M7VEA9_9BACT</name>
<dbReference type="Gene3D" id="3.40.50.720">
    <property type="entry name" value="NAD(P)-binding Rossmann-like Domain"/>
    <property type="match status" value="1"/>
</dbReference>
<keyword evidence="2 3" id="KW-0560">Oxidoreductase</keyword>
<dbReference type="InterPro" id="IPR006095">
    <property type="entry name" value="Glu/Leu/Phe/Val/Trp_DH"/>
</dbReference>
<evidence type="ECO:0000313" key="5">
    <source>
        <dbReference type="EMBL" id="PIZ98831.1"/>
    </source>
</evidence>
<sequence>KLSKKELESLSRAWVRAMYKYLGPTKDVPAPDVYTTPEIMAWMNEEYMKLTGEKNKGTFTGKPVSAGGSLGRDVATAQGGFYILQNIIKKKKISKPTIAIQGFGNAGMTMARLCFAAGYRVVAISDSAGGIFSQRGLPIEKIIKIKDSEGSVVKFKEAKKISNQEILELAVDVLIPAALDNQLVAGNASRIKAQLIFELANGPTAPEAEKILSARGIEIVPDVLANAGGVMVSYFEMVQNKQNKYWTRVTVLKKLKDNILQEWQTIYNLAQKKKINYRTAAYMVALQRLIKAQK</sequence>
<dbReference type="PANTHER" id="PTHR11606:SF13">
    <property type="entry name" value="GLUTAMATE DEHYDROGENASE 1, MITOCHONDRIAL"/>
    <property type="match status" value="1"/>
</dbReference>
<gene>
    <name evidence="5" type="ORF">COX77_03310</name>
</gene>
<feature type="domain" description="Glutamate/phenylalanine/leucine/valine/L-tryptophan dehydrogenase C-terminal" evidence="4">
    <location>
        <begin position="69"/>
        <end position="294"/>
    </location>
</feature>
<dbReference type="CDD" id="cd01076">
    <property type="entry name" value="NAD_bind_1_Glu_DH"/>
    <property type="match status" value="1"/>
</dbReference>
<dbReference type="SUPFAM" id="SSF51735">
    <property type="entry name" value="NAD(P)-binding Rossmann-fold domains"/>
    <property type="match status" value="1"/>
</dbReference>
<evidence type="ECO:0000313" key="6">
    <source>
        <dbReference type="Proteomes" id="UP000230405"/>
    </source>
</evidence>
<dbReference type="Gene3D" id="3.40.50.10860">
    <property type="entry name" value="Leucine Dehydrogenase, chain A, domain 1"/>
    <property type="match status" value="1"/>
</dbReference>
<evidence type="ECO:0000256" key="3">
    <source>
        <dbReference type="RuleBase" id="RU004417"/>
    </source>
</evidence>
<dbReference type="SMART" id="SM00839">
    <property type="entry name" value="ELFV_dehydrog"/>
    <property type="match status" value="1"/>
</dbReference>
<accession>A0A2M7VEA9</accession>